<keyword evidence="5" id="KW-0282">Flagellum</keyword>
<evidence type="ECO:0000256" key="3">
    <source>
        <dbReference type="ARBA" id="ARBA00022490"/>
    </source>
</evidence>
<gene>
    <name evidence="10" type="ORF">RI129_004257</name>
</gene>
<evidence type="ECO:0000256" key="8">
    <source>
        <dbReference type="ARBA" id="ARBA00023273"/>
    </source>
</evidence>
<dbReference type="EMBL" id="JAVRBK010000003">
    <property type="protein sequence ID" value="KAK5645793.1"/>
    <property type="molecule type" value="Genomic_DNA"/>
</dbReference>
<sequence>MVATPRESLTKNTIESSDLFGWIVNITDENVIIKFRNGDYYEGDTSKRVMHGRGKYKWADGTIYEGNFVNGYATGHGTLQYPDLTVYSGEFCKSFLHGYGVINISSSTMRYSGNWKAGKKHGQGWLHYETDDWYDGEWFEDNKQGEGVRQYKSGETYQGCWYGGRQNGCGVFVWCNNDVYKGEWKNGKICGYGEYIWNTFINRSFTFPVENVYKGNWIDGTRNGTGTLFFGYDNGLRLDGEWVNNEKHGGGTLVCGNGTVVQQGRLFHQDQLVGETEEVPENNPTELTNRKNLLDLKSSSKKELPLHLPAENSLNLLHFNRDKMTDNYVNNSIATSGSKETLLSNLQQQQSEVERREIRDTILTNLPELYKVYNKYATIATDNVSTFKPILIRLFFWQMVRDLNYFRTNYNLIDIDLILLDNPNSGFKTRHYPFEEIFFWQFLQILLCLAWKFHTAEMVTRDCKKDGILSTLFTNFVTQVVYTSTYFTSASSLFECRDLLPFKSVYSLYKSLGEPHTARKLLCNMCIPPRQVHPSKDEKIPISQGVNGAIGGNLMYLTDDSSSLFSSNEDPYKTELFLFNGLNSKKITQCLCSICPLMKQNGVIVNIHYPLTFLEFYDTILKCSSMFIEMKRNKERRLRKMEMRRSFDTKLIKPTRRSSSKFKRLSIK</sequence>
<dbReference type="PANTHER" id="PTHR46613:SF1">
    <property type="entry name" value="RADIAL SPOKE HEAD 10 HOMOLOG B-RELATED"/>
    <property type="match status" value="1"/>
</dbReference>
<comment type="caution">
    <text evidence="10">The sequence shown here is derived from an EMBL/GenBank/DDBJ whole genome shotgun (WGS) entry which is preliminary data.</text>
</comment>
<evidence type="ECO:0000256" key="4">
    <source>
        <dbReference type="ARBA" id="ARBA00022737"/>
    </source>
</evidence>
<organism evidence="10 11">
    <name type="scientific">Pyrocoelia pectoralis</name>
    <dbReference type="NCBI Taxonomy" id="417401"/>
    <lineage>
        <taxon>Eukaryota</taxon>
        <taxon>Metazoa</taxon>
        <taxon>Ecdysozoa</taxon>
        <taxon>Arthropoda</taxon>
        <taxon>Hexapoda</taxon>
        <taxon>Insecta</taxon>
        <taxon>Pterygota</taxon>
        <taxon>Neoptera</taxon>
        <taxon>Endopterygota</taxon>
        <taxon>Coleoptera</taxon>
        <taxon>Polyphaga</taxon>
        <taxon>Elateriformia</taxon>
        <taxon>Elateroidea</taxon>
        <taxon>Lampyridae</taxon>
        <taxon>Lampyrinae</taxon>
        <taxon>Pyrocoelia</taxon>
    </lineage>
</organism>
<keyword evidence="4" id="KW-0677">Repeat</keyword>
<dbReference type="Gene3D" id="2.20.110.10">
    <property type="entry name" value="Histone H3 K4-specific methyltransferase SET7/9 N-terminal domain"/>
    <property type="match status" value="5"/>
</dbReference>
<dbReference type="PANTHER" id="PTHR46613">
    <property type="entry name" value="RADIAL SPOKE HEAD 10 HOMOLOG B-RELATED"/>
    <property type="match status" value="1"/>
</dbReference>
<name>A0AAN7VFI8_9COLE</name>
<keyword evidence="11" id="KW-1185">Reference proteome</keyword>
<proteinExistence type="predicted"/>
<dbReference type="Pfam" id="PF02493">
    <property type="entry name" value="MORN"/>
    <property type="match status" value="8"/>
</dbReference>
<keyword evidence="3" id="KW-0963">Cytoplasm</keyword>
<dbReference type="Proteomes" id="UP001329430">
    <property type="component" value="Chromosome 3"/>
</dbReference>
<evidence type="ECO:0000256" key="6">
    <source>
        <dbReference type="ARBA" id="ARBA00023069"/>
    </source>
</evidence>
<keyword evidence="6" id="KW-0969">Cilium</keyword>
<dbReference type="GO" id="GO:0005930">
    <property type="term" value="C:axoneme"/>
    <property type="evidence" value="ECO:0007669"/>
    <property type="project" value="UniProtKB-SubCell"/>
</dbReference>
<dbReference type="InterPro" id="IPR003409">
    <property type="entry name" value="MORN"/>
</dbReference>
<protein>
    <submittedName>
        <fullName evidence="10">Uncharacterized protein</fullName>
    </submittedName>
</protein>
<evidence type="ECO:0000313" key="11">
    <source>
        <dbReference type="Proteomes" id="UP001329430"/>
    </source>
</evidence>
<evidence type="ECO:0000256" key="5">
    <source>
        <dbReference type="ARBA" id="ARBA00022846"/>
    </source>
</evidence>
<comment type="subcellular location">
    <subcellularLocation>
        <location evidence="1">Cell projection</location>
        <location evidence="1">Cilium</location>
        <location evidence="1">Flagellum</location>
    </subcellularLocation>
    <subcellularLocation>
        <location evidence="2">Cytoplasm</location>
        <location evidence="2">Cytoskeleton</location>
        <location evidence="2">Cilium axoneme</location>
    </subcellularLocation>
</comment>
<evidence type="ECO:0000256" key="1">
    <source>
        <dbReference type="ARBA" id="ARBA00004230"/>
    </source>
</evidence>
<evidence type="ECO:0000313" key="10">
    <source>
        <dbReference type="EMBL" id="KAK5645793.1"/>
    </source>
</evidence>
<dbReference type="SMART" id="SM00698">
    <property type="entry name" value="MORN"/>
    <property type="match status" value="8"/>
</dbReference>
<evidence type="ECO:0000256" key="2">
    <source>
        <dbReference type="ARBA" id="ARBA00004430"/>
    </source>
</evidence>
<dbReference type="GO" id="GO:0031514">
    <property type="term" value="C:motile cilium"/>
    <property type="evidence" value="ECO:0007669"/>
    <property type="project" value="UniProtKB-SubCell"/>
</dbReference>
<evidence type="ECO:0000256" key="7">
    <source>
        <dbReference type="ARBA" id="ARBA00023212"/>
    </source>
</evidence>
<feature type="region of interest" description="Disordered" evidence="9">
    <location>
        <begin position="275"/>
        <end position="294"/>
    </location>
</feature>
<accession>A0AAN7VFI8</accession>
<reference evidence="10 11" key="1">
    <citation type="journal article" date="2024" name="Insects">
        <title>An Improved Chromosome-Level Genome Assembly of the Firefly Pyrocoelia pectoralis.</title>
        <authorList>
            <person name="Fu X."/>
            <person name="Meyer-Rochow V.B."/>
            <person name="Ballantyne L."/>
            <person name="Zhu X."/>
        </authorList>
    </citation>
    <scope>NUCLEOTIDE SEQUENCE [LARGE SCALE GENOMIC DNA]</scope>
    <source>
        <strain evidence="10">XCY_ONT2</strain>
    </source>
</reference>
<dbReference type="AlphaFoldDB" id="A0AAN7VFI8"/>
<keyword evidence="8" id="KW-0966">Cell projection</keyword>
<evidence type="ECO:0000256" key="9">
    <source>
        <dbReference type="SAM" id="MobiDB-lite"/>
    </source>
</evidence>
<dbReference type="SUPFAM" id="SSF82185">
    <property type="entry name" value="Histone H3 K4-specific methyltransferase SET7/9 N-terminal domain"/>
    <property type="match status" value="3"/>
</dbReference>
<keyword evidence="7" id="KW-0206">Cytoskeleton</keyword>